<proteinExistence type="predicted"/>
<dbReference type="AlphaFoldDB" id="A0A7S0DVA0"/>
<protein>
    <recommendedName>
        <fullName evidence="4">FCP1 homology domain-containing protein</fullName>
    </recommendedName>
</protein>
<dbReference type="PANTHER" id="PTHR17901">
    <property type="entry name" value="MAGNESIUM-DEPENDENT PHOSPHATASE 1 MDP1"/>
    <property type="match status" value="1"/>
</dbReference>
<evidence type="ECO:0008006" key="4">
    <source>
        <dbReference type="Google" id="ProtNLM"/>
    </source>
</evidence>
<keyword evidence="2" id="KW-0732">Signal</keyword>
<feature type="chain" id="PRO_5031342578" description="FCP1 homology domain-containing protein" evidence="2">
    <location>
        <begin position="20"/>
        <end position="483"/>
    </location>
</feature>
<organism evidence="3">
    <name type="scientific">Hanusia phi</name>
    <dbReference type="NCBI Taxonomy" id="3032"/>
    <lineage>
        <taxon>Eukaryota</taxon>
        <taxon>Cryptophyceae</taxon>
        <taxon>Pyrenomonadales</taxon>
        <taxon>Geminigeraceae</taxon>
        <taxon>Hanusia</taxon>
    </lineage>
</organism>
<dbReference type="EMBL" id="HBEO01001255">
    <property type="protein sequence ID" value="CAD8466585.1"/>
    <property type="molecule type" value="Transcribed_RNA"/>
</dbReference>
<dbReference type="Gene3D" id="3.40.50.1000">
    <property type="entry name" value="HAD superfamily/HAD-like"/>
    <property type="match status" value="1"/>
</dbReference>
<feature type="signal peptide" evidence="2">
    <location>
        <begin position="1"/>
        <end position="19"/>
    </location>
</feature>
<dbReference type="InterPro" id="IPR023214">
    <property type="entry name" value="HAD_sf"/>
</dbReference>
<dbReference type="GO" id="GO:0003993">
    <property type="term" value="F:acid phosphatase activity"/>
    <property type="evidence" value="ECO:0007669"/>
    <property type="project" value="TreeGrafter"/>
</dbReference>
<evidence type="ECO:0000256" key="1">
    <source>
        <dbReference type="SAM" id="Coils"/>
    </source>
</evidence>
<reference evidence="3" key="1">
    <citation type="submission" date="2021-01" db="EMBL/GenBank/DDBJ databases">
        <authorList>
            <person name="Corre E."/>
            <person name="Pelletier E."/>
            <person name="Niang G."/>
            <person name="Scheremetjew M."/>
            <person name="Finn R."/>
            <person name="Kale V."/>
            <person name="Holt S."/>
            <person name="Cochrane G."/>
            <person name="Meng A."/>
            <person name="Brown T."/>
            <person name="Cohen L."/>
        </authorList>
    </citation>
    <scope>NUCLEOTIDE SEQUENCE</scope>
    <source>
        <strain evidence="3">CCMP325</strain>
    </source>
</reference>
<dbReference type="Pfam" id="PF12689">
    <property type="entry name" value="Acid_PPase"/>
    <property type="match status" value="1"/>
</dbReference>
<sequence length="483" mass="54719">MRLMIRLVFFYIEIFFVSKDLLTHASCCAWIHSPYHQTRGKAARNPDKKISIRSITLMHSHESNAHGDGSKPDSISRISPRLKKLFQDQRKSDLLPSETYDDSFIKMHQTEIPNNQEAAQVDEHLHDNQDSTAENGLYRVIVEREHWAQQAAVRARTDPADGDNERRLLEAKIARAEKLFVDANRLARQKAREAEEAAVSAQKAQEHLQNLKLKLKQCFEQLPSTFQEPLPSPAYPLIQSEDILLETSQATDILENPQIMLPESTKISRNDISNPFKVGIRPRNKADLSLPKLDKKSPGGYSSRGPRIVLFELDGAICESFGDTSGPPFRLCTPACIKDNQENEIIIQKGAIEVFKTLASLDRSNLHVAILSRITNQGWTEEFLESILITKGTSMRDLVDFVVIQSGLEKTRQLSETLRAVMTVSSIQNLKRRTKVEYNQMLFFGKESRVCRDLTSMGITSIRVPYGISPAMWEDGLKTFAED</sequence>
<dbReference type="InterPro" id="IPR010036">
    <property type="entry name" value="MDP_1_eu_arc"/>
</dbReference>
<gene>
    <name evidence="3" type="ORF">HPHI1048_LOCUS876</name>
</gene>
<dbReference type="PANTHER" id="PTHR17901:SF14">
    <property type="entry name" value="MAGNESIUM-DEPENDENT PHOSPHATASE 1"/>
    <property type="match status" value="1"/>
</dbReference>
<keyword evidence="1" id="KW-0175">Coiled coil</keyword>
<evidence type="ECO:0000256" key="2">
    <source>
        <dbReference type="SAM" id="SignalP"/>
    </source>
</evidence>
<feature type="coiled-coil region" evidence="1">
    <location>
        <begin position="184"/>
        <end position="221"/>
    </location>
</feature>
<evidence type="ECO:0000313" key="3">
    <source>
        <dbReference type="EMBL" id="CAD8466585.1"/>
    </source>
</evidence>
<name>A0A7S0DVA0_9CRYP</name>
<accession>A0A7S0DVA0</accession>